<dbReference type="GO" id="GO:0000049">
    <property type="term" value="F:tRNA binding"/>
    <property type="evidence" value="ECO:0007669"/>
    <property type="project" value="TreeGrafter"/>
</dbReference>
<comment type="similarity">
    <text evidence="2 13">Belongs to the SUA5 family.</text>
</comment>
<evidence type="ECO:0000256" key="1">
    <source>
        <dbReference type="ARBA" id="ARBA00004496"/>
    </source>
</evidence>
<dbReference type="Pfam" id="PF03481">
    <property type="entry name" value="Sua5_C"/>
    <property type="match status" value="1"/>
</dbReference>
<keyword evidence="10 13" id="KW-0067">ATP-binding</keyword>
<dbReference type="SUPFAM" id="SSF55821">
    <property type="entry name" value="YrdC/RibB"/>
    <property type="match status" value="1"/>
</dbReference>
<keyword evidence="8 13" id="KW-0548">Nucleotidyltransferase</keyword>
<dbReference type="InterPro" id="IPR050156">
    <property type="entry name" value="TC-AMP_synthase_SUA5"/>
</dbReference>
<dbReference type="PANTHER" id="PTHR17490">
    <property type="entry name" value="SUA5"/>
    <property type="match status" value="1"/>
</dbReference>
<evidence type="ECO:0000256" key="12">
    <source>
        <dbReference type="ARBA" id="ARBA00048366"/>
    </source>
</evidence>
<evidence type="ECO:0000256" key="6">
    <source>
        <dbReference type="ARBA" id="ARBA00022679"/>
    </source>
</evidence>
<feature type="domain" description="YrdC-like" evidence="15">
    <location>
        <begin position="15"/>
        <end position="201"/>
    </location>
</feature>
<dbReference type="GO" id="GO:0005524">
    <property type="term" value="F:ATP binding"/>
    <property type="evidence" value="ECO:0007669"/>
    <property type="project" value="UniProtKB-UniRule"/>
</dbReference>
<feature type="binding site" evidence="14">
    <location>
        <position position="145"/>
    </location>
    <ligand>
        <name>ATP</name>
        <dbReference type="ChEBI" id="CHEBI:30616"/>
    </ligand>
</feature>
<sequence>METKYYLVDKHYPDKRILAEAAAILRRGGLVAFPTETVYGLGANGLDAQAAARIYAAKGRPSDNPLILHIADSGDVARLARRIPANAAALMARYWPGPLTIVFDRTDVVPDAVTGGLSTVAVRLPASTVARDLIRLAGVPVAAPSANTSGRPSPTTAQAVLADLSGRIDAVLDAGPCDIGVESTVVDCTTPVPTLLRPGGITLEMLLDTLGEVEVDPALAQSTARPRSPGMKYTHYAPAAPMTLVEGAGAAALVRRKVTEALAAGRRVGAVVSAETAALLPPAVVKAVYGPRGDAAAIAANLYQALRHFDTWPVDIIYAEGITESGLGLAVMNRLRKAAGYRILQA</sequence>
<dbReference type="OrthoDB" id="9814580at2"/>
<feature type="binding site" evidence="14">
    <location>
        <position position="183"/>
    </location>
    <ligand>
        <name>L-threonine</name>
        <dbReference type="ChEBI" id="CHEBI:57926"/>
    </ligand>
</feature>
<proteinExistence type="inferred from homology"/>
<evidence type="ECO:0000256" key="9">
    <source>
        <dbReference type="ARBA" id="ARBA00022741"/>
    </source>
</evidence>
<evidence type="ECO:0000259" key="15">
    <source>
        <dbReference type="PROSITE" id="PS51163"/>
    </source>
</evidence>
<evidence type="ECO:0000256" key="14">
    <source>
        <dbReference type="PIRSR" id="PIRSR004930-1"/>
    </source>
</evidence>
<feature type="binding site" evidence="14">
    <location>
        <position position="197"/>
    </location>
    <ligand>
        <name>ATP</name>
        <dbReference type="ChEBI" id="CHEBI:30616"/>
    </ligand>
</feature>
<feature type="binding site" evidence="14">
    <location>
        <position position="69"/>
    </location>
    <ligand>
        <name>L-threonine</name>
        <dbReference type="ChEBI" id="CHEBI:57926"/>
    </ligand>
</feature>
<dbReference type="FunFam" id="3.90.870.10:FF:000009">
    <property type="entry name" value="Threonylcarbamoyl-AMP synthase, putative"/>
    <property type="match status" value="1"/>
</dbReference>
<dbReference type="PROSITE" id="PS51163">
    <property type="entry name" value="YRDC"/>
    <property type="match status" value="1"/>
</dbReference>
<dbReference type="InterPro" id="IPR006070">
    <property type="entry name" value="Sua5-like_dom"/>
</dbReference>
<keyword evidence="17" id="KW-1185">Reference proteome</keyword>
<feature type="binding site" evidence="14">
    <location>
        <position position="119"/>
    </location>
    <ligand>
        <name>ATP</name>
        <dbReference type="ChEBI" id="CHEBI:30616"/>
    </ligand>
</feature>
<feature type="binding site" evidence="14">
    <location>
        <position position="123"/>
    </location>
    <ligand>
        <name>L-threonine</name>
        <dbReference type="ChEBI" id="CHEBI:57926"/>
    </ligand>
</feature>
<reference evidence="17" key="1">
    <citation type="submission" date="2016-10" db="EMBL/GenBank/DDBJ databases">
        <authorList>
            <person name="Varghese N."/>
            <person name="Submissions S."/>
        </authorList>
    </citation>
    <scope>NUCLEOTIDE SEQUENCE [LARGE SCALE GENOMIC DNA]</scope>
    <source>
        <strain evidence="17">DSM 23256</strain>
    </source>
</reference>
<feature type="binding site" evidence="14">
    <location>
        <position position="236"/>
    </location>
    <ligand>
        <name>ATP</name>
        <dbReference type="ChEBI" id="CHEBI:30616"/>
    </ligand>
</feature>
<gene>
    <name evidence="16" type="ORF">SAMN05660235_00097</name>
</gene>
<evidence type="ECO:0000256" key="3">
    <source>
        <dbReference type="ARBA" id="ARBA00012584"/>
    </source>
</evidence>
<dbReference type="InterPro" id="IPR038385">
    <property type="entry name" value="Sua5/YwlC_C"/>
</dbReference>
<dbReference type="EMBL" id="FNBU01000001">
    <property type="protein sequence ID" value="SDF00587.1"/>
    <property type="molecule type" value="Genomic_DNA"/>
</dbReference>
<keyword evidence="6 13" id="KW-0808">Transferase</keyword>
<evidence type="ECO:0000256" key="7">
    <source>
        <dbReference type="ARBA" id="ARBA00022694"/>
    </source>
</evidence>
<dbReference type="EC" id="2.7.7.87" evidence="3 13"/>
<keyword evidence="9 13" id="KW-0547">Nucleotide-binding</keyword>
<dbReference type="InterPro" id="IPR005145">
    <property type="entry name" value="Sua5_C"/>
</dbReference>
<protein>
    <recommendedName>
        <fullName evidence="4 13">Threonylcarbamoyl-AMP synthase</fullName>
        <shortName evidence="13">TC-AMP synthase</shortName>
        <ecNumber evidence="3 13">2.7.7.87</ecNumber>
    </recommendedName>
    <alternativeName>
        <fullName evidence="11 13">L-threonylcarbamoyladenylate synthase</fullName>
    </alternativeName>
</protein>
<dbReference type="Gene3D" id="3.90.870.10">
    <property type="entry name" value="DHBP synthase"/>
    <property type="match status" value="1"/>
</dbReference>
<dbReference type="NCBIfam" id="TIGR00057">
    <property type="entry name" value="L-threonylcarbamoyladenylate synthase"/>
    <property type="match status" value="1"/>
</dbReference>
<evidence type="ECO:0000256" key="4">
    <source>
        <dbReference type="ARBA" id="ARBA00015492"/>
    </source>
</evidence>
<dbReference type="Pfam" id="PF01300">
    <property type="entry name" value="Sua5_yciO_yrdC"/>
    <property type="match status" value="1"/>
</dbReference>
<evidence type="ECO:0000256" key="5">
    <source>
        <dbReference type="ARBA" id="ARBA00022490"/>
    </source>
</evidence>
<dbReference type="AlphaFoldDB" id="A0A1G7HJ95"/>
<dbReference type="GO" id="GO:0061710">
    <property type="term" value="F:L-threonylcarbamoyladenylate synthase"/>
    <property type="evidence" value="ECO:0007669"/>
    <property type="project" value="UniProtKB-EC"/>
</dbReference>
<comment type="function">
    <text evidence="13">Required for the formation of a threonylcarbamoyl group on adenosine at position 37 (t(6)A37) in tRNAs that read codons beginning with adenine.</text>
</comment>
<dbReference type="GO" id="GO:0005737">
    <property type="term" value="C:cytoplasm"/>
    <property type="evidence" value="ECO:0007669"/>
    <property type="project" value="UniProtKB-SubCell"/>
</dbReference>
<dbReference type="InterPro" id="IPR017945">
    <property type="entry name" value="DHBP_synth_RibB-like_a/b_dom"/>
</dbReference>
<feature type="binding site" evidence="14">
    <location>
        <position position="153"/>
    </location>
    <ligand>
        <name>ATP</name>
        <dbReference type="ChEBI" id="CHEBI:30616"/>
    </ligand>
</feature>
<comment type="subcellular location">
    <subcellularLocation>
        <location evidence="1 13">Cytoplasm</location>
    </subcellularLocation>
</comment>
<dbReference type="GO" id="GO:0008033">
    <property type="term" value="P:tRNA processing"/>
    <property type="evidence" value="ECO:0007669"/>
    <property type="project" value="UniProtKB-KW"/>
</dbReference>
<accession>A0A1G7HJ95</accession>
<dbReference type="InterPro" id="IPR010923">
    <property type="entry name" value="T(6)A37_SUA5"/>
</dbReference>
<dbReference type="STRING" id="1123285.SAMN05660235_00097"/>
<dbReference type="Proteomes" id="UP000243333">
    <property type="component" value="Unassembled WGS sequence"/>
</dbReference>
<evidence type="ECO:0000313" key="17">
    <source>
        <dbReference type="Proteomes" id="UP000243333"/>
    </source>
</evidence>
<evidence type="ECO:0000313" key="16">
    <source>
        <dbReference type="EMBL" id="SDF00587.1"/>
    </source>
</evidence>
<dbReference type="PIRSF" id="PIRSF004930">
    <property type="entry name" value="Tln_factor_SUA5"/>
    <property type="match status" value="1"/>
</dbReference>
<comment type="catalytic activity">
    <reaction evidence="12 13">
        <text>L-threonine + hydrogencarbonate + ATP = L-threonylcarbamoyladenylate + diphosphate + H2O</text>
        <dbReference type="Rhea" id="RHEA:36407"/>
        <dbReference type="ChEBI" id="CHEBI:15377"/>
        <dbReference type="ChEBI" id="CHEBI:17544"/>
        <dbReference type="ChEBI" id="CHEBI:30616"/>
        <dbReference type="ChEBI" id="CHEBI:33019"/>
        <dbReference type="ChEBI" id="CHEBI:57926"/>
        <dbReference type="ChEBI" id="CHEBI:73682"/>
        <dbReference type="EC" id="2.7.7.87"/>
    </reaction>
</comment>
<dbReference type="PANTHER" id="PTHR17490:SF16">
    <property type="entry name" value="THREONYLCARBAMOYL-AMP SYNTHASE"/>
    <property type="match status" value="1"/>
</dbReference>
<feature type="binding site" evidence="14">
    <location>
        <position position="64"/>
    </location>
    <ligand>
        <name>ATP</name>
        <dbReference type="ChEBI" id="CHEBI:30616"/>
    </ligand>
</feature>
<dbReference type="GO" id="GO:0003725">
    <property type="term" value="F:double-stranded RNA binding"/>
    <property type="evidence" value="ECO:0007669"/>
    <property type="project" value="UniProtKB-UniRule"/>
</dbReference>
<feature type="binding site" evidence="14">
    <location>
        <position position="143"/>
    </location>
    <ligand>
        <name>L-threonine</name>
        <dbReference type="ChEBI" id="CHEBI:57926"/>
    </ligand>
</feature>
<evidence type="ECO:0000256" key="8">
    <source>
        <dbReference type="ARBA" id="ARBA00022695"/>
    </source>
</evidence>
<evidence type="ECO:0000256" key="10">
    <source>
        <dbReference type="ARBA" id="ARBA00022840"/>
    </source>
</evidence>
<keyword evidence="7 13" id="KW-0819">tRNA processing</keyword>
<dbReference type="Gene3D" id="3.40.50.11030">
    <property type="entry name" value="Threonylcarbamoyl-AMP synthase, C-terminal domain"/>
    <property type="match status" value="1"/>
</dbReference>
<evidence type="ECO:0000256" key="11">
    <source>
        <dbReference type="ARBA" id="ARBA00029774"/>
    </source>
</evidence>
<dbReference type="GO" id="GO:0006450">
    <property type="term" value="P:regulation of translational fidelity"/>
    <property type="evidence" value="ECO:0007669"/>
    <property type="project" value="TreeGrafter"/>
</dbReference>
<evidence type="ECO:0000256" key="13">
    <source>
        <dbReference type="PIRNR" id="PIRNR004930"/>
    </source>
</evidence>
<evidence type="ECO:0000256" key="2">
    <source>
        <dbReference type="ARBA" id="ARBA00007663"/>
    </source>
</evidence>
<feature type="binding site" evidence="14">
    <location>
        <position position="37"/>
    </location>
    <ligand>
        <name>L-threonine</name>
        <dbReference type="ChEBI" id="CHEBI:57926"/>
    </ligand>
</feature>
<keyword evidence="5 13" id="KW-0963">Cytoplasm</keyword>
<organism evidence="16 17">
    <name type="scientific">Sporolituus thermophilus DSM 23256</name>
    <dbReference type="NCBI Taxonomy" id="1123285"/>
    <lineage>
        <taxon>Bacteria</taxon>
        <taxon>Bacillati</taxon>
        <taxon>Bacillota</taxon>
        <taxon>Negativicutes</taxon>
        <taxon>Selenomonadales</taxon>
        <taxon>Sporomusaceae</taxon>
        <taxon>Sporolituus</taxon>
    </lineage>
</organism>
<dbReference type="RefSeq" id="WP_093687061.1">
    <property type="nucleotide sequence ID" value="NZ_FNBU01000001.1"/>
</dbReference>
<name>A0A1G7HJ95_9FIRM</name>
<feature type="binding site" evidence="14">
    <location>
        <position position="60"/>
    </location>
    <ligand>
        <name>ATP</name>
        <dbReference type="ChEBI" id="CHEBI:30616"/>
    </ligand>
</feature>